<evidence type="ECO:0000256" key="2">
    <source>
        <dbReference type="PIRNR" id="PIRNR001365"/>
    </source>
</evidence>
<feature type="binding site" evidence="4">
    <location>
        <position position="77"/>
    </location>
    <ligand>
        <name>pyruvate</name>
        <dbReference type="ChEBI" id="CHEBI:15361"/>
    </ligand>
</feature>
<accession>A0A0M7BH08</accession>
<evidence type="ECO:0000256" key="3">
    <source>
        <dbReference type="PIRSR" id="PIRSR001365-1"/>
    </source>
</evidence>
<dbReference type="EC" id="4.3.3.7" evidence="5"/>
<dbReference type="GO" id="GO:0008840">
    <property type="term" value="F:4-hydroxy-tetrahydrodipicolinate synthase activity"/>
    <property type="evidence" value="ECO:0007669"/>
    <property type="project" value="UniProtKB-EC"/>
</dbReference>
<dbReference type="EMBL" id="CYPR01000228">
    <property type="protein sequence ID" value="CUH40675.1"/>
    <property type="molecule type" value="Genomic_DNA"/>
</dbReference>
<protein>
    <submittedName>
        <fullName evidence="5">4-hydroxy-tetrahydrodipicolinate synthase</fullName>
        <ecNumber evidence="5">4.3.3.7</ecNumber>
    </submittedName>
</protein>
<dbReference type="PIRSF" id="PIRSF001365">
    <property type="entry name" value="DHDPS"/>
    <property type="match status" value="1"/>
</dbReference>
<organism evidence="5 6">
    <name type="scientific">Jannaschia seosinensis</name>
    <dbReference type="NCBI Taxonomy" id="313367"/>
    <lineage>
        <taxon>Bacteria</taxon>
        <taxon>Pseudomonadati</taxon>
        <taxon>Pseudomonadota</taxon>
        <taxon>Alphaproteobacteria</taxon>
        <taxon>Rhodobacterales</taxon>
        <taxon>Roseobacteraceae</taxon>
        <taxon>Jannaschia</taxon>
    </lineage>
</organism>
<evidence type="ECO:0000313" key="6">
    <source>
        <dbReference type="Proteomes" id="UP000049455"/>
    </source>
</evidence>
<dbReference type="STRING" id="313367.JSE7799_03410"/>
<dbReference type="Gene3D" id="3.20.20.70">
    <property type="entry name" value="Aldolase class I"/>
    <property type="match status" value="1"/>
</dbReference>
<sequence length="318" mass="33533">MAGGRDRKPCGELDRALTLRLTCQRQQGGFRMTTFGISVALLTPFDATGDVDGSRLASHAARLMQRGANGVTLFGTTGEGASVGLSERPAVLSAFRAAAIDPKRVTMGLCATSVADTLAQAHQAHEAGIRSFLLTPPFYFEPDAEGLYDWHAAVLAQVPEGSRAILYHIPQVTNVPLPLPLIARLRAAFGDRVRGVKDSSGDPANARALLQMRGGLEILIGDERRLHEAARLGCAGAISGMANLHPARMSRILREAREDAALSADVGEIVARPVVPALKAALSATDPAWARIRPPLAPLPEAEAEALRAALAVEPANG</sequence>
<comment type="similarity">
    <text evidence="2">Belongs to the DapA family.</text>
</comment>
<evidence type="ECO:0000256" key="1">
    <source>
        <dbReference type="ARBA" id="ARBA00023239"/>
    </source>
</evidence>
<keyword evidence="6" id="KW-1185">Reference proteome</keyword>
<keyword evidence="1 2" id="KW-0456">Lyase</keyword>
<evidence type="ECO:0000256" key="4">
    <source>
        <dbReference type="PIRSR" id="PIRSR001365-2"/>
    </source>
</evidence>
<dbReference type="CDD" id="cd00408">
    <property type="entry name" value="DHDPS-like"/>
    <property type="match status" value="1"/>
</dbReference>
<dbReference type="Proteomes" id="UP000049455">
    <property type="component" value="Unassembled WGS sequence"/>
</dbReference>
<dbReference type="PRINTS" id="PR00146">
    <property type="entry name" value="DHPICSNTHASE"/>
</dbReference>
<dbReference type="InterPro" id="IPR002220">
    <property type="entry name" value="DapA-like"/>
</dbReference>
<gene>
    <name evidence="5" type="primary">dapA_2</name>
    <name evidence="5" type="ORF">JSE7799_03410</name>
</gene>
<dbReference type="InterPro" id="IPR013785">
    <property type="entry name" value="Aldolase_TIM"/>
</dbReference>
<dbReference type="AlphaFoldDB" id="A0A0M7BH08"/>
<evidence type="ECO:0000313" key="5">
    <source>
        <dbReference type="EMBL" id="CUH40675.1"/>
    </source>
</evidence>
<proteinExistence type="inferred from homology"/>
<feature type="binding site" evidence="4">
    <location>
        <position position="238"/>
    </location>
    <ligand>
        <name>pyruvate</name>
        <dbReference type="ChEBI" id="CHEBI:15361"/>
    </ligand>
</feature>
<feature type="active site" description="Proton donor/acceptor" evidence="3">
    <location>
        <position position="167"/>
    </location>
</feature>
<dbReference type="SMART" id="SM01130">
    <property type="entry name" value="DHDPS"/>
    <property type="match status" value="1"/>
</dbReference>
<dbReference type="PANTHER" id="PTHR12128:SF67">
    <property type="entry name" value="BLR3884 PROTEIN"/>
    <property type="match status" value="1"/>
</dbReference>
<name>A0A0M7BH08_9RHOB</name>
<dbReference type="PANTHER" id="PTHR12128">
    <property type="entry name" value="DIHYDRODIPICOLINATE SYNTHASE"/>
    <property type="match status" value="1"/>
</dbReference>
<dbReference type="Pfam" id="PF00701">
    <property type="entry name" value="DHDPS"/>
    <property type="match status" value="1"/>
</dbReference>
<reference evidence="5 6" key="1">
    <citation type="submission" date="2015-09" db="EMBL/GenBank/DDBJ databases">
        <authorList>
            <person name="Jackson K.R."/>
            <person name="Lunt B.L."/>
            <person name="Fisher J.N.B."/>
            <person name="Gardner A.V."/>
            <person name="Bailey M.E."/>
            <person name="Deus L.M."/>
            <person name="Earl A.S."/>
            <person name="Gibby P.D."/>
            <person name="Hartmann K.A."/>
            <person name="Liu J.E."/>
            <person name="Manci A.M."/>
            <person name="Nielsen D.A."/>
            <person name="Solomon M.B."/>
            <person name="Breakwell D.P."/>
            <person name="Burnett S.H."/>
            <person name="Grose J.H."/>
        </authorList>
    </citation>
    <scope>NUCLEOTIDE SEQUENCE [LARGE SCALE GENOMIC DNA]</scope>
    <source>
        <strain evidence="5 6">CECT 7799</strain>
    </source>
</reference>
<dbReference type="SUPFAM" id="SSF51569">
    <property type="entry name" value="Aldolase"/>
    <property type="match status" value="1"/>
</dbReference>
<feature type="active site" description="Schiff-base intermediate with substrate" evidence="3">
    <location>
        <position position="197"/>
    </location>
</feature>